<evidence type="ECO:0000313" key="1">
    <source>
        <dbReference type="EMBL" id="SHH69029.1"/>
    </source>
</evidence>
<dbReference type="InterPro" id="IPR036520">
    <property type="entry name" value="UPF0759_sf"/>
</dbReference>
<dbReference type="STRING" id="1121409.SAMN02745124_01472"/>
<dbReference type="Pfam" id="PF01904">
    <property type="entry name" value="DUF72"/>
    <property type="match status" value="1"/>
</dbReference>
<dbReference type="PANTHER" id="PTHR30348">
    <property type="entry name" value="UNCHARACTERIZED PROTEIN YECE"/>
    <property type="match status" value="1"/>
</dbReference>
<proteinExistence type="predicted"/>
<dbReference type="RefSeq" id="WP_244155803.1">
    <property type="nucleotide sequence ID" value="NZ_FQXS01000006.1"/>
</dbReference>
<reference evidence="1 2" key="1">
    <citation type="submission" date="2016-11" db="EMBL/GenBank/DDBJ databases">
        <authorList>
            <person name="Jaros S."/>
            <person name="Januszkiewicz K."/>
            <person name="Wedrychowicz H."/>
        </authorList>
    </citation>
    <scope>NUCLEOTIDE SEQUENCE [LARGE SCALE GENOMIC DNA]</scope>
    <source>
        <strain evidence="1 2">DSM 9705</strain>
    </source>
</reference>
<organism evidence="1 2">
    <name type="scientific">Desulfofustis glycolicus DSM 9705</name>
    <dbReference type="NCBI Taxonomy" id="1121409"/>
    <lineage>
        <taxon>Bacteria</taxon>
        <taxon>Pseudomonadati</taxon>
        <taxon>Thermodesulfobacteriota</taxon>
        <taxon>Desulfobulbia</taxon>
        <taxon>Desulfobulbales</taxon>
        <taxon>Desulfocapsaceae</taxon>
        <taxon>Desulfofustis</taxon>
    </lineage>
</organism>
<dbReference type="Gene3D" id="3.20.20.410">
    <property type="entry name" value="Protein of unknown function UPF0759"/>
    <property type="match status" value="1"/>
</dbReference>
<protein>
    <submittedName>
        <fullName evidence="1">Uncharacterized conserved protein YecE, DUF72 family</fullName>
    </submittedName>
</protein>
<dbReference type="EMBL" id="FQXS01000006">
    <property type="protein sequence ID" value="SHH69029.1"/>
    <property type="molecule type" value="Genomic_DNA"/>
</dbReference>
<sequence>MRRAADRPGMVVWPGGGHGGRCSLLAGTCGYSYLEWVDGGFYPAGTRPAAMLGLYGRSFSVVELNYTWYQMARADALGRMVAAAPDHLLFAAKLTRSITHEREEDWRDQVRLYRRGIVPLQRRLVAVLVQLPPDFDRGVANRRFLAELLDALQGLPVAVEFRHASWATDSVFAELERRAVSLVTVDTPAVPGLFPALDVVTNPSLFYVRFHGRNLSGWRSGSMQKKFDYDYRDAELRHWLETRLAALAGRSERGVLFFNNHVRAQAPRNAARLLRLLENNGGAVHEPGTGGHSS</sequence>
<gene>
    <name evidence="1" type="ORF">SAMN02745124_01472</name>
</gene>
<accession>A0A1M5V1D5</accession>
<evidence type="ECO:0000313" key="2">
    <source>
        <dbReference type="Proteomes" id="UP000184139"/>
    </source>
</evidence>
<dbReference type="InterPro" id="IPR002763">
    <property type="entry name" value="DUF72"/>
</dbReference>
<dbReference type="AlphaFoldDB" id="A0A1M5V1D5"/>
<dbReference type="SUPFAM" id="SSF117396">
    <property type="entry name" value="TM1631-like"/>
    <property type="match status" value="1"/>
</dbReference>
<dbReference type="Proteomes" id="UP000184139">
    <property type="component" value="Unassembled WGS sequence"/>
</dbReference>
<dbReference type="PANTHER" id="PTHR30348:SF13">
    <property type="entry name" value="UPF0759 PROTEIN YUNF"/>
    <property type="match status" value="1"/>
</dbReference>
<name>A0A1M5V1D5_9BACT</name>
<keyword evidence="2" id="KW-1185">Reference proteome</keyword>